<reference evidence="5 6" key="1">
    <citation type="submission" date="2010-05" db="EMBL/GenBank/DDBJ databases">
        <title>The Genome Sequence of Thecamonas trahens ATCC 50062.</title>
        <authorList>
            <consortium name="The Broad Institute Genome Sequencing Platform"/>
            <person name="Russ C."/>
            <person name="Cuomo C."/>
            <person name="Shea T."/>
            <person name="Young S.K."/>
            <person name="Zeng Q."/>
            <person name="Koehrsen M."/>
            <person name="Haas B."/>
            <person name="Borodovsky M."/>
            <person name="Guigo R."/>
            <person name="Alvarado L."/>
            <person name="Berlin A."/>
            <person name="Bochicchio J."/>
            <person name="Borenstein D."/>
            <person name="Chapman S."/>
            <person name="Chen Z."/>
            <person name="Freedman E."/>
            <person name="Gellesch M."/>
            <person name="Goldberg J."/>
            <person name="Griggs A."/>
            <person name="Gujja S."/>
            <person name="Heilman E."/>
            <person name="Heiman D."/>
            <person name="Hepburn T."/>
            <person name="Howarth C."/>
            <person name="Jen D."/>
            <person name="Larson L."/>
            <person name="Mehta T."/>
            <person name="Park D."/>
            <person name="Pearson M."/>
            <person name="Roberts A."/>
            <person name="Saif S."/>
            <person name="Shenoy N."/>
            <person name="Sisk P."/>
            <person name="Stolte C."/>
            <person name="Sykes S."/>
            <person name="Thomson T."/>
            <person name="Walk T."/>
            <person name="White J."/>
            <person name="Yandava C."/>
            <person name="Burger G."/>
            <person name="Gray M.W."/>
            <person name="Holland P.W.H."/>
            <person name="King N."/>
            <person name="Lang F.B.F."/>
            <person name="Roger A.J."/>
            <person name="Ruiz-Trillo I."/>
            <person name="Lander E."/>
            <person name="Nusbaum C."/>
        </authorList>
    </citation>
    <scope>NUCLEOTIDE SEQUENCE [LARGE SCALE GENOMIC DNA]</scope>
    <source>
        <strain evidence="5 6">ATCC 50062</strain>
    </source>
</reference>
<dbReference type="GeneID" id="25568508"/>
<dbReference type="eggNOG" id="ENOG502QPS5">
    <property type="taxonomic scope" value="Eukaryota"/>
</dbReference>
<feature type="domain" description="BBS7 platform" evidence="3">
    <location>
        <begin position="325"/>
        <end position="420"/>
    </location>
</feature>
<evidence type="ECO:0000259" key="3">
    <source>
        <dbReference type="Pfam" id="PF23361"/>
    </source>
</evidence>
<dbReference type="Pfam" id="PF23361">
    <property type="entry name" value="BBS7_pf"/>
    <property type="match status" value="1"/>
</dbReference>
<feature type="domain" description="BBS7 helical hairpin" evidence="1">
    <location>
        <begin position="425"/>
        <end position="517"/>
    </location>
</feature>
<dbReference type="EMBL" id="GL349493">
    <property type="protein sequence ID" value="KNC54987.1"/>
    <property type="molecule type" value="Genomic_DNA"/>
</dbReference>
<organism evidence="5 6">
    <name type="scientific">Thecamonas trahens ATCC 50062</name>
    <dbReference type="NCBI Taxonomy" id="461836"/>
    <lineage>
        <taxon>Eukaryota</taxon>
        <taxon>Apusozoa</taxon>
        <taxon>Apusomonadida</taxon>
        <taxon>Apusomonadidae</taxon>
        <taxon>Thecamonas</taxon>
    </lineage>
</organism>
<dbReference type="Pfam" id="PF23743">
    <property type="entry name" value="Beta-prop_BBS7"/>
    <property type="match status" value="1"/>
</dbReference>
<dbReference type="OrthoDB" id="414590at2759"/>
<dbReference type="GO" id="GO:0008104">
    <property type="term" value="P:intracellular protein localization"/>
    <property type="evidence" value="ECO:0007669"/>
    <property type="project" value="TreeGrafter"/>
</dbReference>
<keyword evidence="6" id="KW-1185">Reference proteome</keyword>
<dbReference type="GO" id="GO:0005930">
    <property type="term" value="C:axoneme"/>
    <property type="evidence" value="ECO:0007669"/>
    <property type="project" value="TreeGrafter"/>
</dbReference>
<dbReference type="InterPro" id="IPR056332">
    <property type="entry name" value="Beta-prop_BBS7"/>
</dbReference>
<dbReference type="OMA" id="YEITINQ"/>
<proteinExistence type="predicted"/>
<feature type="domain" description="BBS7 GAE" evidence="2">
    <location>
        <begin position="191"/>
        <end position="296"/>
    </location>
</feature>
<dbReference type="Pfam" id="PF23349">
    <property type="entry name" value="BBS7_hp"/>
    <property type="match status" value="1"/>
</dbReference>
<dbReference type="AlphaFoldDB" id="A0A0L0DRW6"/>
<dbReference type="RefSeq" id="XP_013753432.1">
    <property type="nucleotide sequence ID" value="XM_013897978.1"/>
</dbReference>
<dbReference type="STRING" id="461836.A0A0L0DRW6"/>
<dbReference type="PANTHER" id="PTHR16074">
    <property type="entry name" value="BARDET-BIEDL SYNDROME 7 PROTEIN"/>
    <property type="match status" value="1"/>
</dbReference>
<dbReference type="GO" id="GO:0034464">
    <property type="term" value="C:BBSome"/>
    <property type="evidence" value="ECO:0007669"/>
    <property type="project" value="TreeGrafter"/>
</dbReference>
<evidence type="ECO:0000259" key="4">
    <source>
        <dbReference type="Pfam" id="PF23743"/>
    </source>
</evidence>
<evidence type="ECO:0000259" key="1">
    <source>
        <dbReference type="Pfam" id="PF23349"/>
    </source>
</evidence>
<name>A0A0L0DRW6_THETB</name>
<gene>
    <name evidence="5" type="ORF">AMSG_10234</name>
</gene>
<dbReference type="Proteomes" id="UP000054408">
    <property type="component" value="Unassembled WGS sequence"/>
</dbReference>
<dbReference type="InterPro" id="IPR056333">
    <property type="entry name" value="BBS7_pf_dom"/>
</dbReference>
<dbReference type="GO" id="GO:0060271">
    <property type="term" value="P:cilium assembly"/>
    <property type="evidence" value="ECO:0007669"/>
    <property type="project" value="TreeGrafter"/>
</dbReference>
<feature type="domain" description="BBS7 beta-propeller" evidence="4">
    <location>
        <begin position="17"/>
        <end position="102"/>
    </location>
</feature>
<sequence>MTLAWVVAPGEETGAPASAARSLSSYDLLNVPGSRQLVVGSADGHIVVYTMLAAAPNTPPTRVLGTVLDESVSAVVGGVVDTEEFVPTIVAATFSGKIMSLTPAAAAPGLRLLAQSGPGRPSTPTALGSTSFAAVEPSVVSGSLSAAHKAKLIDGLEKELVALRFRAREAHIKYVKMAGTELPVVRPALSSVNTSLQLDTSHAAYVLTVESAAILDSVLIQSDVPLEISHLALPGRSGAPAPVISRTSPPPGGAAKVLVTFDLKHTERRLSALVRSIEGQSGTLKVYAVMASEVKSAILTRLPIKPLSLHARVPSLPVPLDPTIASSLALSGDVALSQLFAWVSLALPNMPDRMGSVADGSLTYYFKSVYLGTALVVEMGPRPSTWARFTSESPSTISILREVIAREANTRSLQLSMQVEMGASAVSHVLNIIRPRLEHVLALSHKIAMLEGLKELAEAPDPKLEPELAATAANADALRTEWKDQASTADFLLGVLTDLYIDQAKFRGIDGRESVKAVVAAATEGRWDDVYAACP</sequence>
<accession>A0A0L0DRW6</accession>
<dbReference type="GO" id="GO:0016020">
    <property type="term" value="C:membrane"/>
    <property type="evidence" value="ECO:0007669"/>
    <property type="project" value="TreeGrafter"/>
</dbReference>
<dbReference type="GO" id="GO:0036064">
    <property type="term" value="C:ciliary basal body"/>
    <property type="evidence" value="ECO:0007669"/>
    <property type="project" value="TreeGrafter"/>
</dbReference>
<evidence type="ECO:0000259" key="2">
    <source>
        <dbReference type="Pfam" id="PF23360"/>
    </source>
</evidence>
<dbReference type="InterPro" id="IPR056334">
    <property type="entry name" value="BBS7_GAE_dom"/>
</dbReference>
<evidence type="ECO:0000313" key="6">
    <source>
        <dbReference type="Proteomes" id="UP000054408"/>
    </source>
</evidence>
<dbReference type="PANTHER" id="PTHR16074:SF4">
    <property type="entry name" value="BARDET-BIEDL SYNDROME 7 PROTEIN"/>
    <property type="match status" value="1"/>
</dbReference>
<dbReference type="InterPro" id="IPR056335">
    <property type="entry name" value="BBS7_hairpin"/>
</dbReference>
<evidence type="ECO:0000313" key="5">
    <source>
        <dbReference type="EMBL" id="KNC54987.1"/>
    </source>
</evidence>
<protein>
    <submittedName>
        <fullName evidence="5">Bardet-Biedl syndrome 7 protein</fullName>
    </submittedName>
</protein>
<dbReference type="Pfam" id="PF23360">
    <property type="entry name" value="BBS7_GAE"/>
    <property type="match status" value="1"/>
</dbReference>